<sequence length="178" mass="19924">MVVAALARTRFVATLPRSYIQNFTRSYTSTAPKKAAKNRLYNSVRYEHEFETLNLLSSSSRIPLITLWSASWCPSCKVIAPLLKELINEGVGEAQGGVSYAEIELDSPTLGELALRYQVNSLPTLLAFDRQEAQLETKVHKVDDMKNRQFLINWIETEAKRHGEGGAGGSSLFNLFRS</sequence>
<dbReference type="InterPro" id="IPR036249">
    <property type="entry name" value="Thioredoxin-like_sf"/>
</dbReference>
<name>A0A074YFL9_AURSE</name>
<gene>
    <name evidence="2" type="ORF">AUEXF2481DRAFT_4028</name>
</gene>
<feature type="domain" description="Thioredoxin" evidence="1">
    <location>
        <begin position="29"/>
        <end position="160"/>
    </location>
</feature>
<dbReference type="STRING" id="1043005.A0A074YFL9"/>
<reference evidence="2 3" key="1">
    <citation type="journal article" date="2014" name="BMC Genomics">
        <title>Genome sequencing of four Aureobasidium pullulans varieties: biotechnological potential, stress tolerance, and description of new species.</title>
        <authorList>
            <person name="Gostin Ar C."/>
            <person name="Ohm R.A."/>
            <person name="Kogej T."/>
            <person name="Sonjak S."/>
            <person name="Turk M."/>
            <person name="Zajc J."/>
            <person name="Zalar P."/>
            <person name="Grube M."/>
            <person name="Sun H."/>
            <person name="Han J."/>
            <person name="Sharma A."/>
            <person name="Chiniquy J."/>
            <person name="Ngan C.Y."/>
            <person name="Lipzen A."/>
            <person name="Barry K."/>
            <person name="Grigoriev I.V."/>
            <person name="Gunde-Cimerman N."/>
        </authorList>
    </citation>
    <scope>NUCLEOTIDE SEQUENCE [LARGE SCALE GENOMIC DNA]</scope>
    <source>
        <strain evidence="2 3">EXF-2481</strain>
    </source>
</reference>
<dbReference type="PROSITE" id="PS51352">
    <property type="entry name" value="THIOREDOXIN_2"/>
    <property type="match status" value="1"/>
</dbReference>
<evidence type="ECO:0000259" key="1">
    <source>
        <dbReference type="PROSITE" id="PS51352"/>
    </source>
</evidence>
<accession>A0A074YFL9</accession>
<dbReference type="InParanoid" id="A0A074YFL9"/>
<dbReference type="EMBL" id="KL584756">
    <property type="protein sequence ID" value="KEQ96545.1"/>
    <property type="molecule type" value="Genomic_DNA"/>
</dbReference>
<dbReference type="AlphaFoldDB" id="A0A074YFL9"/>
<dbReference type="Pfam" id="PF00085">
    <property type="entry name" value="Thioredoxin"/>
    <property type="match status" value="1"/>
</dbReference>
<keyword evidence="3" id="KW-1185">Reference proteome</keyword>
<organism evidence="2 3">
    <name type="scientific">Aureobasidium subglaciale (strain EXF-2481)</name>
    <name type="common">Aureobasidium pullulans var. subglaciale</name>
    <dbReference type="NCBI Taxonomy" id="1043005"/>
    <lineage>
        <taxon>Eukaryota</taxon>
        <taxon>Fungi</taxon>
        <taxon>Dikarya</taxon>
        <taxon>Ascomycota</taxon>
        <taxon>Pezizomycotina</taxon>
        <taxon>Dothideomycetes</taxon>
        <taxon>Dothideomycetidae</taxon>
        <taxon>Dothideales</taxon>
        <taxon>Saccotheciaceae</taxon>
        <taxon>Aureobasidium</taxon>
    </lineage>
</organism>
<dbReference type="SUPFAM" id="SSF52833">
    <property type="entry name" value="Thioredoxin-like"/>
    <property type="match status" value="1"/>
</dbReference>
<dbReference type="CDD" id="cd02947">
    <property type="entry name" value="TRX_family"/>
    <property type="match status" value="1"/>
</dbReference>
<proteinExistence type="predicted"/>
<dbReference type="OrthoDB" id="19690at2759"/>
<dbReference type="InterPro" id="IPR013766">
    <property type="entry name" value="Thioredoxin_domain"/>
</dbReference>
<dbReference type="Proteomes" id="UP000030641">
    <property type="component" value="Unassembled WGS sequence"/>
</dbReference>
<dbReference type="RefSeq" id="XP_013344824.1">
    <property type="nucleotide sequence ID" value="XM_013489370.1"/>
</dbReference>
<evidence type="ECO:0000313" key="3">
    <source>
        <dbReference type="Proteomes" id="UP000030641"/>
    </source>
</evidence>
<protein>
    <recommendedName>
        <fullName evidence="1">Thioredoxin domain-containing protein</fullName>
    </recommendedName>
</protein>
<evidence type="ECO:0000313" key="2">
    <source>
        <dbReference type="EMBL" id="KEQ96545.1"/>
    </source>
</evidence>
<dbReference type="HOGENOM" id="CLU_098391_1_0_1"/>
<dbReference type="OMA" id="SRQEAQF"/>
<dbReference type="GeneID" id="25366561"/>
<dbReference type="Gene3D" id="3.40.30.10">
    <property type="entry name" value="Glutaredoxin"/>
    <property type="match status" value="1"/>
</dbReference>